<comment type="subcellular location">
    <subcellularLocation>
        <location evidence="1">Membrane</location>
        <topology evidence="1">Multi-pass membrane protein</topology>
    </subcellularLocation>
</comment>
<dbReference type="EMBL" id="CP072648">
    <property type="protein sequence ID" value="QUW01905.1"/>
    <property type="molecule type" value="Genomic_DNA"/>
</dbReference>
<evidence type="ECO:0000313" key="7">
    <source>
        <dbReference type="EMBL" id="QUW01905.1"/>
    </source>
</evidence>
<dbReference type="Pfam" id="PF07947">
    <property type="entry name" value="YhhN"/>
    <property type="match status" value="1"/>
</dbReference>
<proteinExistence type="inferred from homology"/>
<accession>A0ABX8BA25</accession>
<evidence type="ECO:0000256" key="1">
    <source>
        <dbReference type="ARBA" id="ARBA00004141"/>
    </source>
</evidence>
<comment type="similarity">
    <text evidence="2">Belongs to the TMEM86 family.</text>
</comment>
<dbReference type="PANTHER" id="PTHR31885:SF6">
    <property type="entry name" value="GH04784P"/>
    <property type="match status" value="1"/>
</dbReference>
<sequence>MCYIAGFAPLARIHQRAALRAGSVLGYGLGLGWVLGQATGWQLPILAYALVLTGMGVAAALRQGSHLVFLGAVAFIISDSLLAINRFLLPLPLEHMLVMVTYYLAQGLISSGILSDHAERPTP</sequence>
<keyword evidence="4 6" id="KW-1133">Transmembrane helix</keyword>
<keyword evidence="5 6" id="KW-0472">Membrane</keyword>
<reference evidence="7 8" key="1">
    <citation type="submission" date="2021-03" db="EMBL/GenBank/DDBJ databases">
        <title>Genomic and phenotypic characterization of Chloracidobacterium isolates provides evidence for multiple species.</title>
        <authorList>
            <person name="Saini M.K."/>
            <person name="Costas A.M.G."/>
            <person name="Tank M."/>
            <person name="Bryant D.A."/>
        </authorList>
    </citation>
    <scope>NUCLEOTIDE SEQUENCE [LARGE SCALE GENOMIC DNA]</scope>
    <source>
        <strain evidence="7 8">BV2-C</strain>
    </source>
</reference>
<organism evidence="7 8">
    <name type="scientific">Chloracidobacterium validum</name>
    <dbReference type="NCBI Taxonomy" id="2821543"/>
    <lineage>
        <taxon>Bacteria</taxon>
        <taxon>Pseudomonadati</taxon>
        <taxon>Acidobacteriota</taxon>
        <taxon>Terriglobia</taxon>
        <taxon>Terriglobales</taxon>
        <taxon>Acidobacteriaceae</taxon>
        <taxon>Chloracidobacterium</taxon>
    </lineage>
</organism>
<feature type="transmembrane region" description="Helical" evidence="6">
    <location>
        <begin position="41"/>
        <end position="61"/>
    </location>
</feature>
<evidence type="ECO:0000256" key="6">
    <source>
        <dbReference type="SAM" id="Phobius"/>
    </source>
</evidence>
<dbReference type="InterPro" id="IPR012506">
    <property type="entry name" value="TMEM86B-like"/>
</dbReference>
<protein>
    <submittedName>
        <fullName evidence="7">Lysoplasmalogenase</fullName>
    </submittedName>
</protein>
<evidence type="ECO:0000256" key="3">
    <source>
        <dbReference type="ARBA" id="ARBA00022692"/>
    </source>
</evidence>
<evidence type="ECO:0000256" key="2">
    <source>
        <dbReference type="ARBA" id="ARBA00007375"/>
    </source>
</evidence>
<keyword evidence="8" id="KW-1185">Reference proteome</keyword>
<name>A0ABX8BA25_9BACT</name>
<keyword evidence="3 6" id="KW-0812">Transmembrane</keyword>
<gene>
    <name evidence="7" type="ORF">J8C06_05865</name>
</gene>
<evidence type="ECO:0000256" key="5">
    <source>
        <dbReference type="ARBA" id="ARBA00023136"/>
    </source>
</evidence>
<dbReference type="PANTHER" id="PTHR31885">
    <property type="entry name" value="GH04784P"/>
    <property type="match status" value="1"/>
</dbReference>
<dbReference type="Proteomes" id="UP000676506">
    <property type="component" value="Chromosome 1"/>
</dbReference>
<evidence type="ECO:0000256" key="4">
    <source>
        <dbReference type="ARBA" id="ARBA00022989"/>
    </source>
</evidence>
<evidence type="ECO:0000313" key="8">
    <source>
        <dbReference type="Proteomes" id="UP000676506"/>
    </source>
</evidence>
<feature type="transmembrane region" description="Helical" evidence="6">
    <location>
        <begin position="68"/>
        <end position="89"/>
    </location>
</feature>